<feature type="compositionally biased region" description="Gly residues" evidence="7">
    <location>
        <begin position="209"/>
        <end position="223"/>
    </location>
</feature>
<dbReference type="InterPro" id="IPR041921">
    <property type="entry name" value="NuoE_N"/>
</dbReference>
<dbReference type="InterPro" id="IPR042128">
    <property type="entry name" value="NuoE_dom"/>
</dbReference>
<dbReference type="AlphaFoldDB" id="A0A346Y422"/>
<dbReference type="InterPro" id="IPR036249">
    <property type="entry name" value="Thioredoxin-like_sf"/>
</dbReference>
<evidence type="ECO:0000256" key="7">
    <source>
        <dbReference type="SAM" id="MobiDB-lite"/>
    </source>
</evidence>
<dbReference type="CDD" id="cd03064">
    <property type="entry name" value="TRX_Fd_NuoE"/>
    <property type="match status" value="1"/>
</dbReference>
<evidence type="ECO:0000313" key="9">
    <source>
        <dbReference type="Proteomes" id="UP000264006"/>
    </source>
</evidence>
<dbReference type="GO" id="GO:0003954">
    <property type="term" value="F:NADH dehydrogenase activity"/>
    <property type="evidence" value="ECO:0007669"/>
    <property type="project" value="TreeGrafter"/>
</dbReference>
<evidence type="ECO:0000256" key="5">
    <source>
        <dbReference type="ARBA" id="ARBA00023014"/>
    </source>
</evidence>
<feature type="compositionally biased region" description="Acidic residues" evidence="7">
    <location>
        <begin position="281"/>
        <end position="298"/>
    </location>
</feature>
<sequence>MFSPELRAKAEALVDRFPVKRSALLPLLHLVQHQDGFVSDDGVAECAELLDLTKAEVAAVSTFYTMYKREPMGEHLVSVCTNFSCAVRGGQATYDRLREHLGVGHDQTTEDGRITLEHAECLGNCEGAPVVTVDYLNYEWVDPDAAVELVEAVRAGNPPQPTRGMVPPGIKAASHRLAGIGPIDPEGPGQRLGLATKDDGAVPTPDAGVGSGSVGVISFGGAGAQAPNGQTPDEVPAPEHDAGTVTDTEPPAEPGDADVAEPADTDPQAEPQAQPVADDTTTPDDADDSTIGEEEGIS</sequence>
<keyword evidence="4" id="KW-0408">Iron</keyword>
<dbReference type="EMBL" id="CP031165">
    <property type="protein sequence ID" value="AXV09219.1"/>
    <property type="molecule type" value="Genomic_DNA"/>
</dbReference>
<organism evidence="8 9">
    <name type="scientific">Euzebya pacifica</name>
    <dbReference type="NCBI Taxonomy" id="1608957"/>
    <lineage>
        <taxon>Bacteria</taxon>
        <taxon>Bacillati</taxon>
        <taxon>Actinomycetota</taxon>
        <taxon>Nitriliruptoria</taxon>
        <taxon>Euzebyales</taxon>
    </lineage>
</organism>
<keyword evidence="8" id="KW-0830">Ubiquinone</keyword>
<evidence type="ECO:0000313" key="8">
    <source>
        <dbReference type="EMBL" id="AXV09219.1"/>
    </source>
</evidence>
<reference evidence="8 9" key="1">
    <citation type="submission" date="2018-09" db="EMBL/GenBank/DDBJ databases">
        <title>Complete genome sequence of Euzebya sp. DY32-46 isolated from seawater of Pacific Ocean.</title>
        <authorList>
            <person name="Xu L."/>
            <person name="Wu Y.-H."/>
            <person name="Xu X.-W."/>
        </authorList>
    </citation>
    <scope>NUCLEOTIDE SEQUENCE [LARGE SCALE GENOMIC DNA]</scope>
    <source>
        <strain evidence="8 9">DY32-46</strain>
    </source>
</reference>
<dbReference type="Proteomes" id="UP000264006">
    <property type="component" value="Chromosome"/>
</dbReference>
<dbReference type="Pfam" id="PF01257">
    <property type="entry name" value="2Fe-2S_thioredx"/>
    <property type="match status" value="1"/>
</dbReference>
<name>A0A346Y422_9ACTN</name>
<dbReference type="Gene3D" id="3.40.30.10">
    <property type="entry name" value="Glutaredoxin"/>
    <property type="match status" value="1"/>
</dbReference>
<dbReference type="GO" id="GO:0046872">
    <property type="term" value="F:metal ion binding"/>
    <property type="evidence" value="ECO:0007669"/>
    <property type="project" value="UniProtKB-KW"/>
</dbReference>
<dbReference type="FunFam" id="1.10.10.1590:FF:000001">
    <property type="entry name" value="NADH-quinone oxidoreductase subunit E"/>
    <property type="match status" value="1"/>
</dbReference>
<dbReference type="PANTHER" id="PTHR10371">
    <property type="entry name" value="NADH DEHYDROGENASE UBIQUINONE FLAVOPROTEIN 2, MITOCHONDRIAL"/>
    <property type="match status" value="1"/>
</dbReference>
<protein>
    <submittedName>
        <fullName evidence="8">NADH-ubiquinone oxidoreductase chain E</fullName>
    </submittedName>
</protein>
<feature type="compositionally biased region" description="Acidic residues" evidence="7">
    <location>
        <begin position="255"/>
        <end position="264"/>
    </location>
</feature>
<gene>
    <name evidence="8" type="ORF">DVS28_a4558</name>
</gene>
<dbReference type="Gene3D" id="1.10.10.1590">
    <property type="entry name" value="NADH-quinone oxidoreductase subunit E"/>
    <property type="match status" value="1"/>
</dbReference>
<proteinExistence type="inferred from homology"/>
<keyword evidence="2" id="KW-0001">2Fe-2S</keyword>
<dbReference type="GO" id="GO:0051537">
    <property type="term" value="F:2 iron, 2 sulfur cluster binding"/>
    <property type="evidence" value="ECO:0007669"/>
    <property type="project" value="UniProtKB-KW"/>
</dbReference>
<dbReference type="PANTHER" id="PTHR10371:SF3">
    <property type="entry name" value="NADH DEHYDROGENASE [UBIQUINONE] FLAVOPROTEIN 2, MITOCHONDRIAL"/>
    <property type="match status" value="1"/>
</dbReference>
<keyword evidence="5" id="KW-0411">Iron-sulfur</keyword>
<comment type="similarity">
    <text evidence="1">Belongs to the complex I 24 kDa subunit family.</text>
</comment>
<evidence type="ECO:0000256" key="6">
    <source>
        <dbReference type="ARBA" id="ARBA00034078"/>
    </source>
</evidence>
<dbReference type="OrthoDB" id="9807941at2"/>
<dbReference type="KEGG" id="euz:DVS28_a4558"/>
<comment type="cofactor">
    <cofactor evidence="6">
        <name>[2Fe-2S] cluster</name>
        <dbReference type="ChEBI" id="CHEBI:190135"/>
    </cofactor>
</comment>
<accession>A0A346Y422</accession>
<evidence type="ECO:0000256" key="1">
    <source>
        <dbReference type="ARBA" id="ARBA00010643"/>
    </source>
</evidence>
<dbReference type="SUPFAM" id="SSF52833">
    <property type="entry name" value="Thioredoxin-like"/>
    <property type="match status" value="1"/>
</dbReference>
<evidence type="ECO:0000256" key="4">
    <source>
        <dbReference type="ARBA" id="ARBA00023004"/>
    </source>
</evidence>
<evidence type="ECO:0000256" key="3">
    <source>
        <dbReference type="ARBA" id="ARBA00022723"/>
    </source>
</evidence>
<keyword evidence="3" id="KW-0479">Metal-binding</keyword>
<keyword evidence="9" id="KW-1185">Reference proteome</keyword>
<feature type="region of interest" description="Disordered" evidence="7">
    <location>
        <begin position="178"/>
        <end position="298"/>
    </location>
</feature>
<evidence type="ECO:0000256" key="2">
    <source>
        <dbReference type="ARBA" id="ARBA00022714"/>
    </source>
</evidence>
<dbReference type="RefSeq" id="WP_114593435.1">
    <property type="nucleotide sequence ID" value="NZ_CAXIBR010000027.1"/>
</dbReference>